<dbReference type="Gene3D" id="1.20.1070.10">
    <property type="entry name" value="Rhodopsin 7-helix transmembrane proteins"/>
    <property type="match status" value="2"/>
</dbReference>
<dbReference type="PRINTS" id="PR00237">
    <property type="entry name" value="GPCRRHODOPSN"/>
</dbReference>
<keyword evidence="3 6" id="KW-0812">Transmembrane</keyword>
<dbReference type="PANTHER" id="PTHR22750">
    <property type="entry name" value="G-PROTEIN COUPLED RECEPTOR"/>
    <property type="match status" value="1"/>
</dbReference>
<dbReference type="InterPro" id="IPR017452">
    <property type="entry name" value="GPCR_Rhodpsn_7TM"/>
</dbReference>
<evidence type="ECO:0000256" key="6">
    <source>
        <dbReference type="RuleBase" id="RU000688"/>
    </source>
</evidence>
<comment type="subcellular location">
    <subcellularLocation>
        <location evidence="1">Cell membrane</location>
        <topology evidence="1">Multi-pass membrane protein</topology>
    </subcellularLocation>
</comment>
<feature type="domain" description="G-protein coupled receptors family 1 profile" evidence="8">
    <location>
        <begin position="182"/>
        <end position="414"/>
    </location>
</feature>
<accession>A0ABN8NVA6</accession>
<evidence type="ECO:0000313" key="10">
    <source>
        <dbReference type="Proteomes" id="UP001159405"/>
    </source>
</evidence>
<evidence type="ECO:0000256" key="7">
    <source>
        <dbReference type="SAM" id="Phobius"/>
    </source>
</evidence>
<comment type="caution">
    <text evidence="9">The sequence shown here is derived from an EMBL/GenBank/DDBJ whole genome shotgun (WGS) entry which is preliminary data.</text>
</comment>
<dbReference type="EMBL" id="CALNXK010000033">
    <property type="protein sequence ID" value="CAH3119636.1"/>
    <property type="molecule type" value="Genomic_DNA"/>
</dbReference>
<keyword evidence="6" id="KW-0297">G-protein coupled receptor</keyword>
<gene>
    <name evidence="9" type="ORF">PLOB_00027160</name>
</gene>
<evidence type="ECO:0000256" key="3">
    <source>
        <dbReference type="ARBA" id="ARBA00022692"/>
    </source>
</evidence>
<evidence type="ECO:0000256" key="1">
    <source>
        <dbReference type="ARBA" id="ARBA00004651"/>
    </source>
</evidence>
<feature type="transmembrane region" description="Helical" evidence="7">
    <location>
        <begin position="201"/>
        <end position="225"/>
    </location>
</feature>
<dbReference type="CDD" id="cd00637">
    <property type="entry name" value="7tm_classA_rhodopsin-like"/>
    <property type="match status" value="2"/>
</dbReference>
<keyword evidence="2" id="KW-1003">Cell membrane</keyword>
<evidence type="ECO:0000259" key="8">
    <source>
        <dbReference type="PROSITE" id="PS50262"/>
    </source>
</evidence>
<feature type="transmembrane region" description="Helical" evidence="7">
    <location>
        <begin position="237"/>
        <end position="257"/>
    </location>
</feature>
<keyword evidence="6" id="KW-0807">Transducer</keyword>
<feature type="transmembrane region" description="Helical" evidence="7">
    <location>
        <begin position="163"/>
        <end position="189"/>
    </location>
</feature>
<evidence type="ECO:0000256" key="2">
    <source>
        <dbReference type="ARBA" id="ARBA00022475"/>
    </source>
</evidence>
<proteinExistence type="inferred from homology"/>
<keyword evidence="10" id="KW-1185">Reference proteome</keyword>
<keyword evidence="6" id="KW-0675">Receptor</keyword>
<organism evidence="9 10">
    <name type="scientific">Porites lobata</name>
    <dbReference type="NCBI Taxonomy" id="104759"/>
    <lineage>
        <taxon>Eukaryota</taxon>
        <taxon>Metazoa</taxon>
        <taxon>Cnidaria</taxon>
        <taxon>Anthozoa</taxon>
        <taxon>Hexacorallia</taxon>
        <taxon>Scleractinia</taxon>
        <taxon>Fungiina</taxon>
        <taxon>Poritidae</taxon>
        <taxon>Porites</taxon>
    </lineage>
</organism>
<dbReference type="Pfam" id="PF00001">
    <property type="entry name" value="7tm_1"/>
    <property type="match status" value="1"/>
</dbReference>
<name>A0ABN8NVA6_9CNID</name>
<dbReference type="SUPFAM" id="SSF81321">
    <property type="entry name" value="Family A G protein-coupled receptor-like"/>
    <property type="match status" value="2"/>
</dbReference>
<evidence type="ECO:0000256" key="4">
    <source>
        <dbReference type="ARBA" id="ARBA00022989"/>
    </source>
</evidence>
<protein>
    <recommendedName>
        <fullName evidence="8">G-protein coupled receptors family 1 profile domain-containing protein</fullName>
    </recommendedName>
</protein>
<sequence length="440" mass="51554">MALGIAICLMISTLLYIKIYQIARKHQLQIQIQQQPAMQTVIVDHKQNLARWKRSTFNTSMYYICMILCYFPMFTSLLLLGINPKLERQEWDLTMNMVFMNSSINPMLYCWRLRELRHAVLKIIKQLLYKISKQFLIIFLFIAKGQNKASYIAINQCNHRMNIFIVTNCLLNVLLMPPSIFGNVFVLVAILTTPSLRSPSILFLCSLAVSDLLVGLVVQPVYIAYQLNPEQGFKDAFDALSSLGCGVSLCTMTAISLDRFFTLHYHLRYPNLMTNKRAICTSLTLWFLMFSASCLYVWNRTYARIVFVPGIAICFLVSTVLYIRIYQIVRRHQLLIHFQQQTVRNIISDHNLNIARWKRSVLNTFIYYISMILCYFPMFTGIVVLTIHSRLQRQEWELTNTVLFMNSSINPILYCWRLRELRTAVLKIIRKLLRRQTEEN</sequence>
<feature type="transmembrane region" description="Helical" evidence="7">
    <location>
        <begin position="278"/>
        <end position="298"/>
    </location>
</feature>
<keyword evidence="4 7" id="KW-1133">Transmembrane helix</keyword>
<dbReference type="Proteomes" id="UP001159405">
    <property type="component" value="Unassembled WGS sequence"/>
</dbReference>
<feature type="domain" description="G-protein coupled receptors family 1 profile" evidence="8">
    <location>
        <begin position="1"/>
        <end position="109"/>
    </location>
</feature>
<evidence type="ECO:0000313" key="9">
    <source>
        <dbReference type="EMBL" id="CAH3119636.1"/>
    </source>
</evidence>
<keyword evidence="5 7" id="KW-0472">Membrane</keyword>
<feature type="transmembrane region" description="Helical" evidence="7">
    <location>
        <begin position="365"/>
        <end position="386"/>
    </location>
</feature>
<feature type="transmembrane region" description="Helical" evidence="7">
    <location>
        <begin position="61"/>
        <end position="81"/>
    </location>
</feature>
<feature type="transmembrane region" description="Helical" evidence="7">
    <location>
        <begin position="304"/>
        <end position="323"/>
    </location>
</feature>
<reference evidence="9 10" key="1">
    <citation type="submission" date="2022-05" db="EMBL/GenBank/DDBJ databases">
        <authorList>
            <consortium name="Genoscope - CEA"/>
            <person name="William W."/>
        </authorList>
    </citation>
    <scope>NUCLEOTIDE SEQUENCE [LARGE SCALE GENOMIC DNA]</scope>
</reference>
<dbReference type="InterPro" id="IPR000276">
    <property type="entry name" value="GPCR_Rhodpsn"/>
</dbReference>
<dbReference type="SMART" id="SM01381">
    <property type="entry name" value="7TM_GPCR_Srsx"/>
    <property type="match status" value="1"/>
</dbReference>
<evidence type="ECO:0000256" key="5">
    <source>
        <dbReference type="ARBA" id="ARBA00023136"/>
    </source>
</evidence>
<dbReference type="PROSITE" id="PS00237">
    <property type="entry name" value="G_PROTEIN_RECEP_F1_1"/>
    <property type="match status" value="1"/>
</dbReference>
<comment type="similarity">
    <text evidence="6">Belongs to the G-protein coupled receptor 1 family.</text>
</comment>
<dbReference type="PROSITE" id="PS50262">
    <property type="entry name" value="G_PROTEIN_RECEP_F1_2"/>
    <property type="match status" value="2"/>
</dbReference>